<accession>A0ABT6F552</accession>
<sequence>MKAFEYASPTSVDDALKHLTDSPSAEALSGGTDLISRMKDYVTSPARVVYLKDVKSLAGIAERPLGLEIGAGTRLVDVVANPLVAERYPALRQATLEVGTPQIRNMATVGGNLMQRPRCWYFRGGFGLLGRKDGKSLVRAGDNRYHAIFLTEGDALFVSPSSLAAPLVALGAQATILGPKGERTIPVEDLYRVPKSNEDRELTTAPGELLLKVSLPAAGKNGSYEVRQKQSHDWPLVMAAVNLKMDGDKVGDCRVVLYGVAPIPWRSAAAEKSIRGQVVSRDSAAAAAVAAAEGAKPLSMNGYKVALVRTAVKRALLVATGDRYWEEV</sequence>
<evidence type="ECO:0000259" key="2">
    <source>
        <dbReference type="PROSITE" id="PS51387"/>
    </source>
</evidence>
<dbReference type="InterPro" id="IPR016166">
    <property type="entry name" value="FAD-bd_PCMH"/>
</dbReference>
<protein>
    <submittedName>
        <fullName evidence="3">FAD binding domain-containing protein</fullName>
    </submittedName>
</protein>
<name>A0ABT6F552_9BACT</name>
<dbReference type="Pfam" id="PF00941">
    <property type="entry name" value="FAD_binding_5"/>
    <property type="match status" value="1"/>
</dbReference>
<dbReference type="InterPro" id="IPR016169">
    <property type="entry name" value="FAD-bd_PCMH_sub2"/>
</dbReference>
<dbReference type="PANTHER" id="PTHR42659">
    <property type="entry name" value="XANTHINE DEHYDROGENASE SUBUNIT C-RELATED"/>
    <property type="match status" value="1"/>
</dbReference>
<dbReference type="InterPro" id="IPR016167">
    <property type="entry name" value="FAD-bd_PCMH_sub1"/>
</dbReference>
<dbReference type="Gene3D" id="3.30.390.50">
    <property type="entry name" value="CO dehydrogenase flavoprotein, C-terminal domain"/>
    <property type="match status" value="1"/>
</dbReference>
<evidence type="ECO:0000256" key="1">
    <source>
        <dbReference type="ARBA" id="ARBA00022827"/>
    </source>
</evidence>
<dbReference type="RefSeq" id="WP_277858985.1">
    <property type="nucleotide sequence ID" value="NZ_JARRAG010000001.1"/>
</dbReference>
<dbReference type="InterPro" id="IPR005107">
    <property type="entry name" value="CO_DH_flav_C"/>
</dbReference>
<dbReference type="InterPro" id="IPR051312">
    <property type="entry name" value="Diverse_Substr_Oxidored"/>
</dbReference>
<dbReference type="SUPFAM" id="SSF56176">
    <property type="entry name" value="FAD-binding/transporter-associated domain-like"/>
    <property type="match status" value="1"/>
</dbReference>
<dbReference type="InterPro" id="IPR036683">
    <property type="entry name" value="CO_DH_flav_C_dom_sf"/>
</dbReference>
<dbReference type="InterPro" id="IPR002346">
    <property type="entry name" value="Mopterin_DH_FAD-bd"/>
</dbReference>
<dbReference type="Pfam" id="PF03450">
    <property type="entry name" value="CO_deh_flav_C"/>
    <property type="match status" value="1"/>
</dbReference>
<dbReference type="Proteomes" id="UP001216907">
    <property type="component" value="Unassembled WGS sequence"/>
</dbReference>
<organism evidence="3 4">
    <name type="scientific">Paludisphaera mucosa</name>
    <dbReference type="NCBI Taxonomy" id="3030827"/>
    <lineage>
        <taxon>Bacteria</taxon>
        <taxon>Pseudomonadati</taxon>
        <taxon>Planctomycetota</taxon>
        <taxon>Planctomycetia</taxon>
        <taxon>Isosphaerales</taxon>
        <taxon>Isosphaeraceae</taxon>
        <taxon>Paludisphaera</taxon>
    </lineage>
</organism>
<dbReference type="SMART" id="SM01092">
    <property type="entry name" value="CO_deh_flav_C"/>
    <property type="match status" value="1"/>
</dbReference>
<evidence type="ECO:0000313" key="3">
    <source>
        <dbReference type="EMBL" id="MDG3002621.1"/>
    </source>
</evidence>
<dbReference type="InterPro" id="IPR036318">
    <property type="entry name" value="FAD-bd_PCMH-like_sf"/>
</dbReference>
<dbReference type="Gene3D" id="3.30.43.10">
    <property type="entry name" value="Uridine Diphospho-n-acetylenolpyruvylglucosamine Reductase, domain 2"/>
    <property type="match status" value="1"/>
</dbReference>
<dbReference type="SUPFAM" id="SSF55447">
    <property type="entry name" value="CO dehydrogenase flavoprotein C-terminal domain-like"/>
    <property type="match status" value="1"/>
</dbReference>
<dbReference type="PROSITE" id="PS51387">
    <property type="entry name" value="FAD_PCMH"/>
    <property type="match status" value="1"/>
</dbReference>
<keyword evidence="4" id="KW-1185">Reference proteome</keyword>
<dbReference type="Gene3D" id="3.30.465.10">
    <property type="match status" value="1"/>
</dbReference>
<comment type="caution">
    <text evidence="3">The sequence shown here is derived from an EMBL/GenBank/DDBJ whole genome shotgun (WGS) entry which is preliminary data.</text>
</comment>
<feature type="domain" description="FAD-binding PCMH-type" evidence="2">
    <location>
        <begin position="1"/>
        <end position="220"/>
    </location>
</feature>
<dbReference type="PANTHER" id="PTHR42659:SF9">
    <property type="entry name" value="XANTHINE DEHYDROGENASE FAD-BINDING SUBUNIT XDHB-RELATED"/>
    <property type="match status" value="1"/>
</dbReference>
<gene>
    <name evidence="3" type="ORF">PZE19_02380</name>
</gene>
<evidence type="ECO:0000313" key="4">
    <source>
        <dbReference type="Proteomes" id="UP001216907"/>
    </source>
</evidence>
<keyword evidence="1" id="KW-0285">Flavoprotein</keyword>
<reference evidence="3 4" key="1">
    <citation type="submission" date="2023-03" db="EMBL/GenBank/DDBJ databases">
        <title>Paludisphaera mucosa sp. nov. a novel planctomycete from northern fen.</title>
        <authorList>
            <person name="Ivanova A."/>
        </authorList>
    </citation>
    <scope>NUCLEOTIDE SEQUENCE [LARGE SCALE GENOMIC DNA]</scope>
    <source>
        <strain evidence="3 4">Pla2</strain>
    </source>
</reference>
<keyword evidence="1" id="KW-0274">FAD</keyword>
<dbReference type="EMBL" id="JARRAG010000001">
    <property type="protein sequence ID" value="MDG3002621.1"/>
    <property type="molecule type" value="Genomic_DNA"/>
</dbReference>
<proteinExistence type="predicted"/>